<keyword evidence="1" id="KW-1133">Transmembrane helix</keyword>
<feature type="transmembrane region" description="Helical" evidence="1">
    <location>
        <begin position="111"/>
        <end position="131"/>
    </location>
</feature>
<feature type="transmembrane region" description="Helical" evidence="1">
    <location>
        <begin position="9"/>
        <end position="31"/>
    </location>
</feature>
<reference evidence="2 3" key="1">
    <citation type="submission" date="2017-07" db="EMBL/GenBank/DDBJ databases">
        <title>Isolation and development of strain Bacillus megaterium SR7 for enhanced growth and metabolite production under supercritical carbon dioxide.</title>
        <authorList>
            <person name="Freedman A.J.E."/>
            <person name="Peet K.C."/>
            <person name="Boock J.T."/>
            <person name="Penn K."/>
            <person name="Prather K.L.J."/>
            <person name="Thompson J.R."/>
        </authorList>
    </citation>
    <scope>NUCLEOTIDE SEQUENCE [LARGE SCALE GENOMIC DNA]</scope>
    <source>
        <strain evidence="2 3">SR7</strain>
    </source>
</reference>
<name>A0AA86I1R8_PRIMG</name>
<evidence type="ECO:0000313" key="2">
    <source>
        <dbReference type="EMBL" id="AXI28674.1"/>
    </source>
</evidence>
<gene>
    <name evidence="2" type="ORF">CIB87_06495</name>
</gene>
<protein>
    <submittedName>
        <fullName evidence="2">Uncharacterized protein</fullName>
    </submittedName>
</protein>
<keyword evidence="1" id="KW-0472">Membrane</keyword>
<dbReference type="Pfam" id="PF22765">
    <property type="entry name" value="DUF7010"/>
    <property type="match status" value="1"/>
</dbReference>
<proteinExistence type="predicted"/>
<dbReference type="EMBL" id="CP022674">
    <property type="protein sequence ID" value="AXI28674.1"/>
    <property type="molecule type" value="Genomic_DNA"/>
</dbReference>
<organism evidence="2 3">
    <name type="scientific">Priestia megaterium</name>
    <name type="common">Bacillus megaterium</name>
    <dbReference type="NCBI Taxonomy" id="1404"/>
    <lineage>
        <taxon>Bacteria</taxon>
        <taxon>Bacillati</taxon>
        <taxon>Bacillota</taxon>
        <taxon>Bacilli</taxon>
        <taxon>Bacillales</taxon>
        <taxon>Bacillaceae</taxon>
        <taxon>Priestia</taxon>
    </lineage>
</organism>
<feature type="transmembrane region" description="Helical" evidence="1">
    <location>
        <begin position="138"/>
        <end position="159"/>
    </location>
</feature>
<feature type="transmembrane region" description="Helical" evidence="1">
    <location>
        <begin position="43"/>
        <end position="64"/>
    </location>
</feature>
<sequence length="214" mass="23516">MAPTTIPRAAVRGTVSGVIFMAFFGTLWAGIGIRGMQGWEFPVLITLSLLIGVVLFISAIALIKNSRQLTNEVIKKDGARWKKKNRWFGIIFSLQGLFIAIAAFICVSTNHLNLFVPVMALIVGAHFFPLASLFQVPIYYITGTLLCLLATIVMLTFPVKIIVSDHQIMTWWVSVGFGSALILWGTGVIVCLRGFRLLSMAQNGAENNKVSTRL</sequence>
<dbReference type="InterPro" id="IPR053824">
    <property type="entry name" value="DUF7010"/>
</dbReference>
<feature type="transmembrane region" description="Helical" evidence="1">
    <location>
        <begin position="171"/>
        <end position="192"/>
    </location>
</feature>
<feature type="transmembrane region" description="Helical" evidence="1">
    <location>
        <begin position="85"/>
        <end position="105"/>
    </location>
</feature>
<dbReference type="AlphaFoldDB" id="A0AA86I1R8"/>
<accession>A0AA86I1R8</accession>
<keyword evidence="1" id="KW-0812">Transmembrane</keyword>
<dbReference type="Proteomes" id="UP000253834">
    <property type="component" value="Chromosome"/>
</dbReference>
<evidence type="ECO:0000313" key="3">
    <source>
        <dbReference type="Proteomes" id="UP000253834"/>
    </source>
</evidence>
<dbReference type="RefSeq" id="WP_114894905.1">
    <property type="nucleotide sequence ID" value="NZ_CP022674.1"/>
</dbReference>
<evidence type="ECO:0000256" key="1">
    <source>
        <dbReference type="SAM" id="Phobius"/>
    </source>
</evidence>